<keyword evidence="4 7" id="KW-0863">Zinc-finger</keyword>
<evidence type="ECO:0000256" key="4">
    <source>
        <dbReference type="ARBA" id="ARBA00022771"/>
    </source>
</evidence>
<evidence type="ECO:0000256" key="2">
    <source>
        <dbReference type="ARBA" id="ARBA00022490"/>
    </source>
</evidence>
<evidence type="ECO:0000256" key="7">
    <source>
        <dbReference type="PROSITE-ProRule" id="PRU00024"/>
    </source>
</evidence>
<dbReference type="SUPFAM" id="SSF57845">
    <property type="entry name" value="B-box zinc-binding domain"/>
    <property type="match status" value="1"/>
</dbReference>
<evidence type="ECO:0000256" key="1">
    <source>
        <dbReference type="ARBA" id="ARBA00004496"/>
    </source>
</evidence>
<reference evidence="11" key="1">
    <citation type="submission" date="2025-08" db="UniProtKB">
        <authorList>
            <consortium name="Ensembl"/>
        </authorList>
    </citation>
    <scope>IDENTIFICATION</scope>
</reference>
<dbReference type="InterPro" id="IPR050143">
    <property type="entry name" value="TRIM/RBCC"/>
</dbReference>
<evidence type="ECO:0000313" key="11">
    <source>
        <dbReference type="Ensembl" id="ENSMSIP00000035923.1"/>
    </source>
</evidence>
<evidence type="ECO:0000259" key="9">
    <source>
        <dbReference type="PROSITE" id="PS50089"/>
    </source>
</evidence>
<evidence type="ECO:0000256" key="3">
    <source>
        <dbReference type="ARBA" id="ARBA00022723"/>
    </source>
</evidence>
<dbReference type="GO" id="GO:0008270">
    <property type="term" value="F:zinc ion binding"/>
    <property type="evidence" value="ECO:0007669"/>
    <property type="project" value="UniProtKB-KW"/>
</dbReference>
<evidence type="ECO:0000256" key="8">
    <source>
        <dbReference type="SAM" id="Coils"/>
    </source>
</evidence>
<dbReference type="PROSITE" id="PS00518">
    <property type="entry name" value="ZF_RING_1"/>
    <property type="match status" value="1"/>
</dbReference>
<feature type="domain" description="RING-type" evidence="9">
    <location>
        <begin position="15"/>
        <end position="59"/>
    </location>
</feature>
<dbReference type="FunFam" id="3.30.40.10:FF:000144">
    <property type="entry name" value="Tripartite motif-containing 5 (Predicted)"/>
    <property type="match status" value="1"/>
</dbReference>
<evidence type="ECO:0000313" key="12">
    <source>
        <dbReference type="Proteomes" id="UP000694415"/>
    </source>
</evidence>
<dbReference type="GO" id="GO:0005737">
    <property type="term" value="C:cytoplasm"/>
    <property type="evidence" value="ECO:0007669"/>
    <property type="project" value="UniProtKB-SubCell"/>
</dbReference>
<comment type="subcellular location">
    <subcellularLocation>
        <location evidence="1">Cytoplasm</location>
    </subcellularLocation>
</comment>
<dbReference type="GeneTree" id="ENSGT00940000154647"/>
<dbReference type="AlphaFoldDB" id="A0A8C6II60"/>
<dbReference type="InterPro" id="IPR001841">
    <property type="entry name" value="Znf_RING"/>
</dbReference>
<feature type="domain" description="B box-type" evidence="10">
    <location>
        <begin position="91"/>
        <end position="132"/>
    </location>
</feature>
<keyword evidence="5" id="KW-0862">Zinc</keyword>
<dbReference type="PANTHER" id="PTHR24103">
    <property type="entry name" value="E3 UBIQUITIN-PROTEIN LIGASE TRIM"/>
    <property type="match status" value="1"/>
</dbReference>
<evidence type="ECO:0000256" key="5">
    <source>
        <dbReference type="ARBA" id="ARBA00022833"/>
    </source>
</evidence>
<evidence type="ECO:0008006" key="13">
    <source>
        <dbReference type="Google" id="ProtNLM"/>
    </source>
</evidence>
<reference evidence="11" key="2">
    <citation type="submission" date="2025-09" db="UniProtKB">
        <authorList>
            <consortium name="Ensembl"/>
        </authorList>
    </citation>
    <scope>IDENTIFICATION</scope>
</reference>
<keyword evidence="6 8" id="KW-0175">Coiled coil</keyword>
<protein>
    <recommendedName>
        <fullName evidence="13">Tripartite motif-containing protein 12A</fullName>
    </recommendedName>
</protein>
<dbReference type="CDD" id="cd19761">
    <property type="entry name" value="Bbox2_TRIM5-like"/>
    <property type="match status" value="1"/>
</dbReference>
<dbReference type="Ensembl" id="ENSMSIT00000045249.1">
    <property type="protein sequence ID" value="ENSMSIP00000035923.1"/>
    <property type="gene ID" value="ENSMSIG00000029875.1"/>
</dbReference>
<dbReference type="FunFam" id="3.30.160.60:FF:000386">
    <property type="entry name" value="Tripartite motif-containing 5 (Predicted)"/>
    <property type="match status" value="1"/>
</dbReference>
<keyword evidence="12" id="KW-1185">Reference proteome</keyword>
<dbReference type="SMART" id="SM00184">
    <property type="entry name" value="RING"/>
    <property type="match status" value="1"/>
</dbReference>
<dbReference type="SMART" id="SM00336">
    <property type="entry name" value="BBOX"/>
    <property type="match status" value="1"/>
</dbReference>
<dbReference type="Pfam" id="PF00643">
    <property type="entry name" value="zf-B_box"/>
    <property type="match status" value="1"/>
</dbReference>
<dbReference type="Gene3D" id="3.30.40.10">
    <property type="entry name" value="Zinc/RING finger domain, C3HC4 (zinc finger)"/>
    <property type="match status" value="1"/>
</dbReference>
<accession>A0A8C6II60</accession>
<dbReference type="Proteomes" id="UP000694415">
    <property type="component" value="Unplaced"/>
</dbReference>
<proteinExistence type="predicted"/>
<dbReference type="PROSITE" id="PS50089">
    <property type="entry name" value="ZF_RING_2"/>
    <property type="match status" value="1"/>
</dbReference>
<dbReference type="InterPro" id="IPR000315">
    <property type="entry name" value="Znf_B-box"/>
</dbReference>
<keyword evidence="2" id="KW-0963">Cytoplasm</keyword>
<name>A0A8C6II60_MUSSI</name>
<evidence type="ECO:0000256" key="6">
    <source>
        <dbReference type="ARBA" id="ARBA00023054"/>
    </source>
</evidence>
<keyword evidence="3" id="KW-0479">Metal-binding</keyword>
<dbReference type="InterPro" id="IPR013083">
    <property type="entry name" value="Znf_RING/FYVE/PHD"/>
</dbReference>
<dbReference type="SUPFAM" id="SSF57850">
    <property type="entry name" value="RING/U-box"/>
    <property type="match status" value="1"/>
</dbReference>
<dbReference type="PROSITE" id="PS50119">
    <property type="entry name" value="ZF_BBOX"/>
    <property type="match status" value="1"/>
</dbReference>
<dbReference type="Pfam" id="PF15227">
    <property type="entry name" value="zf-C3HC4_4"/>
    <property type="match status" value="1"/>
</dbReference>
<dbReference type="Gene3D" id="3.30.160.60">
    <property type="entry name" value="Classic Zinc Finger"/>
    <property type="match status" value="1"/>
</dbReference>
<organism evidence="11 12">
    <name type="scientific">Mus spicilegus</name>
    <name type="common">Mound-building mouse</name>
    <dbReference type="NCBI Taxonomy" id="10103"/>
    <lineage>
        <taxon>Eukaryota</taxon>
        <taxon>Metazoa</taxon>
        <taxon>Chordata</taxon>
        <taxon>Craniata</taxon>
        <taxon>Vertebrata</taxon>
        <taxon>Euteleostomi</taxon>
        <taxon>Mammalia</taxon>
        <taxon>Eutheria</taxon>
        <taxon>Euarchontoglires</taxon>
        <taxon>Glires</taxon>
        <taxon>Rodentia</taxon>
        <taxon>Myomorpha</taxon>
        <taxon>Muroidea</taxon>
        <taxon>Muridae</taxon>
        <taxon>Murinae</taxon>
        <taxon>Mus</taxon>
        <taxon>Mus</taxon>
    </lineage>
</organism>
<sequence>MASQFMKNLKEEVTCPVCLNLMVKPVSADCGHTFCQGCITVYFESIKCDKKVFICPVCRISYQFSNLRPNRNVANIVERLKMFKPSPEEEQKVFNCARHGKKLQLFCRKDMMAICWLCERSQEHRGHKTALIEEVAQEYKNQIQKDVQNVRSEFKRMRDIMDSEEKKELQKLRQEKEDILNNLAESENEHAKQSKLLEEFISDVEHQLQCSDIEILQGVENIIEWSHTFSMKKPKTISREQRRKFQAPDLQGMLQVLQEVTEAQRY</sequence>
<evidence type="ECO:0000259" key="10">
    <source>
        <dbReference type="PROSITE" id="PS50119"/>
    </source>
</evidence>
<dbReference type="InterPro" id="IPR017907">
    <property type="entry name" value="Znf_RING_CS"/>
</dbReference>
<feature type="coiled-coil region" evidence="8">
    <location>
        <begin position="147"/>
        <end position="196"/>
    </location>
</feature>